<dbReference type="Proteomes" id="UP001265259">
    <property type="component" value="Unassembled WGS sequence"/>
</dbReference>
<reference evidence="1 2" key="1">
    <citation type="submission" date="2023-09" db="EMBL/GenBank/DDBJ databases">
        <authorList>
            <person name="Rey-Velasco X."/>
        </authorList>
    </citation>
    <scope>NUCLEOTIDE SEQUENCE [LARGE SCALE GENOMIC DNA]</scope>
    <source>
        <strain evidence="1 2">F158</strain>
    </source>
</reference>
<comment type="caution">
    <text evidence="1">The sequence shown here is derived from an EMBL/GenBank/DDBJ whole genome shotgun (WGS) entry which is preliminary data.</text>
</comment>
<name>A0ABU3DKC7_9RHOB</name>
<protein>
    <recommendedName>
        <fullName evidence="3">DUF4261 domain-containing protein</fullName>
    </recommendedName>
</protein>
<accession>A0ABU3DKC7</accession>
<proteinExistence type="predicted"/>
<evidence type="ECO:0008006" key="3">
    <source>
        <dbReference type="Google" id="ProtNLM"/>
    </source>
</evidence>
<dbReference type="EMBL" id="JAVRHL010000003">
    <property type="protein sequence ID" value="MDT0684126.1"/>
    <property type="molecule type" value="Genomic_DNA"/>
</dbReference>
<sequence length="282" mass="29714">MGDPSYSASIFAALLAKRVAALDARVLADALNQTFAASELVFSRVEAPDGVVLDAGELHVILSSEAGPLPSCRTAAALTSRLPDVIGEPWADWAAAEGVALTIRVVSGPYGALPHLPSADAFDTMLSVLHVCTGWLASSGEAEAIFWSQSNQFFSANRFLCAVDMLYPLPVYLHPRPLAPEAEGPPDRVGFDLEGAAQICGHAIRFEPSTAPLCWMAERAYALVTHLRCGNDVPPVFGVATGERIEVARQADGTLNLSLTLRDGGPVMPPSGDIPLPSEKAA</sequence>
<dbReference type="RefSeq" id="WP_311693253.1">
    <property type="nucleotide sequence ID" value="NZ_JAVRHL010000003.1"/>
</dbReference>
<keyword evidence="2" id="KW-1185">Reference proteome</keyword>
<organism evidence="1 2">
    <name type="scientific">Tropicimonas omnivorans</name>
    <dbReference type="NCBI Taxonomy" id="3075590"/>
    <lineage>
        <taxon>Bacteria</taxon>
        <taxon>Pseudomonadati</taxon>
        <taxon>Pseudomonadota</taxon>
        <taxon>Alphaproteobacteria</taxon>
        <taxon>Rhodobacterales</taxon>
        <taxon>Roseobacteraceae</taxon>
        <taxon>Tropicimonas</taxon>
    </lineage>
</organism>
<evidence type="ECO:0000313" key="2">
    <source>
        <dbReference type="Proteomes" id="UP001265259"/>
    </source>
</evidence>
<gene>
    <name evidence="1" type="ORF">RM543_15680</name>
</gene>
<evidence type="ECO:0000313" key="1">
    <source>
        <dbReference type="EMBL" id="MDT0684126.1"/>
    </source>
</evidence>